<dbReference type="InterPro" id="IPR000253">
    <property type="entry name" value="FHA_dom"/>
</dbReference>
<evidence type="ECO:0000259" key="2">
    <source>
        <dbReference type="PROSITE" id="PS50006"/>
    </source>
</evidence>
<dbReference type="SUPFAM" id="SSF49879">
    <property type="entry name" value="SMAD/FHA domain"/>
    <property type="match status" value="1"/>
</dbReference>
<feature type="compositionally biased region" description="Polar residues" evidence="1">
    <location>
        <begin position="144"/>
        <end position="153"/>
    </location>
</feature>
<feature type="region of interest" description="Disordered" evidence="1">
    <location>
        <begin position="119"/>
        <end position="153"/>
    </location>
</feature>
<dbReference type="InterPro" id="IPR008984">
    <property type="entry name" value="SMAD_FHA_dom_sf"/>
</dbReference>
<keyword evidence="4" id="KW-1185">Reference proteome</keyword>
<sequence>MRLVFNPLPPADGGRPVNRSVPLDRPVLFFGRHPDCDVSPKGSAKVSRRHCCVAEASGRVRVRDLGSLNGTWVNDRKVTREAPLSPGDVLRVGDVGYKLERVTVFQDPSQSGVISIAPPGPPVADPAPTNGDHDDVTTVRDIGTDSSSDVVPI</sequence>
<feature type="domain" description="FHA" evidence="2">
    <location>
        <begin position="28"/>
        <end position="78"/>
    </location>
</feature>
<accession>A0ABX1VB67</accession>
<dbReference type="SMART" id="SM00240">
    <property type="entry name" value="FHA"/>
    <property type="match status" value="1"/>
</dbReference>
<evidence type="ECO:0000313" key="3">
    <source>
        <dbReference type="EMBL" id="NNJ25318.1"/>
    </source>
</evidence>
<dbReference type="EMBL" id="WTPX01000032">
    <property type="protein sequence ID" value="NNJ25318.1"/>
    <property type="molecule type" value="Genomic_DNA"/>
</dbReference>
<dbReference type="Gene3D" id="2.60.200.20">
    <property type="match status" value="1"/>
</dbReference>
<evidence type="ECO:0000313" key="4">
    <source>
        <dbReference type="Proteomes" id="UP000609651"/>
    </source>
</evidence>
<gene>
    <name evidence="3" type="ORF">LzC2_13880</name>
</gene>
<reference evidence="3 4" key="1">
    <citation type="journal article" date="2020" name="Syst. Appl. Microbiol.">
        <title>Alienimonas chondri sp. nov., a novel planctomycete isolated from the biofilm of the red alga Chondrus crispus.</title>
        <authorList>
            <person name="Vitorino I."/>
            <person name="Albuquerque L."/>
            <person name="Wiegand S."/>
            <person name="Kallscheuer N."/>
            <person name="da Costa M.S."/>
            <person name="Lobo-da-Cunha A."/>
            <person name="Jogler C."/>
            <person name="Lage O.M."/>
        </authorList>
    </citation>
    <scope>NUCLEOTIDE SEQUENCE [LARGE SCALE GENOMIC DNA]</scope>
    <source>
        <strain evidence="3 4">LzC2</strain>
    </source>
</reference>
<evidence type="ECO:0000256" key="1">
    <source>
        <dbReference type="SAM" id="MobiDB-lite"/>
    </source>
</evidence>
<dbReference type="Pfam" id="PF00498">
    <property type="entry name" value="FHA"/>
    <property type="match status" value="1"/>
</dbReference>
<dbReference type="Proteomes" id="UP000609651">
    <property type="component" value="Unassembled WGS sequence"/>
</dbReference>
<dbReference type="PROSITE" id="PS50006">
    <property type="entry name" value="FHA_DOMAIN"/>
    <property type="match status" value="1"/>
</dbReference>
<proteinExistence type="predicted"/>
<dbReference type="PANTHER" id="PTHR23308">
    <property type="entry name" value="NUCLEAR INHIBITOR OF PROTEIN PHOSPHATASE-1"/>
    <property type="match status" value="1"/>
</dbReference>
<comment type="caution">
    <text evidence="3">The sequence shown here is derived from an EMBL/GenBank/DDBJ whole genome shotgun (WGS) entry which is preliminary data.</text>
</comment>
<name>A0ABX1VB67_9PLAN</name>
<dbReference type="InterPro" id="IPR050923">
    <property type="entry name" value="Cell_Proc_Reg/RNA_Proc"/>
</dbReference>
<organism evidence="3 4">
    <name type="scientific">Alienimonas chondri</name>
    <dbReference type="NCBI Taxonomy" id="2681879"/>
    <lineage>
        <taxon>Bacteria</taxon>
        <taxon>Pseudomonadati</taxon>
        <taxon>Planctomycetota</taxon>
        <taxon>Planctomycetia</taxon>
        <taxon>Planctomycetales</taxon>
        <taxon>Planctomycetaceae</taxon>
        <taxon>Alienimonas</taxon>
    </lineage>
</organism>
<dbReference type="CDD" id="cd00060">
    <property type="entry name" value="FHA"/>
    <property type="match status" value="1"/>
</dbReference>
<protein>
    <recommendedName>
        <fullName evidence="2">FHA domain-containing protein</fullName>
    </recommendedName>
</protein>